<protein>
    <submittedName>
        <fullName evidence="1">Uncharacterized protein</fullName>
    </submittedName>
</protein>
<dbReference type="AlphaFoldDB" id="A0A0F6MM43"/>
<accession>A0A0F6MM43</accession>
<proteinExistence type="predicted"/>
<dbReference type="HOGENOM" id="CLU_126054_0_0_12"/>
<reference evidence="1" key="1">
    <citation type="submission" date="2012-01" db="EMBL/GenBank/DDBJ databases">
        <title>The Genome Sequence of Treponema denticola OTK.</title>
        <authorList>
            <consortium name="The Broad Institute Genome Sequencing Platform"/>
            <person name="Earl A."/>
            <person name="Ward D."/>
            <person name="Feldgarden M."/>
            <person name="Gevers D."/>
            <person name="Blanton J.M."/>
            <person name="Fenno C.J."/>
            <person name="Baranova O.V."/>
            <person name="Mathney J."/>
            <person name="Dewhirst F.E."/>
            <person name="Izard J."/>
            <person name="Young S.K."/>
            <person name="Zeng Q."/>
            <person name="Gargeya S."/>
            <person name="Fitzgerald M."/>
            <person name="Haas B."/>
            <person name="Abouelleil A."/>
            <person name="Alvarado L."/>
            <person name="Arachchi H.M."/>
            <person name="Berlin A."/>
            <person name="Chapman S.B."/>
            <person name="Gearin G."/>
            <person name="Goldberg J."/>
            <person name="Griggs A."/>
            <person name="Gujja S."/>
            <person name="Hansen M."/>
            <person name="Heiman D."/>
            <person name="Howarth C."/>
            <person name="Larimer J."/>
            <person name="Lui A."/>
            <person name="MacDonald P.J.P."/>
            <person name="McCowen C."/>
            <person name="Montmayeur A."/>
            <person name="Murphy C."/>
            <person name="Neiman D."/>
            <person name="Pearson M."/>
            <person name="Priest M."/>
            <person name="Roberts A."/>
            <person name="Saif S."/>
            <person name="Shea T."/>
            <person name="Sisk P."/>
            <person name="Stolte C."/>
            <person name="Sykes S."/>
            <person name="Wortman J."/>
            <person name="Nusbaum C."/>
            <person name="Birren B."/>
        </authorList>
    </citation>
    <scope>NUCLEOTIDE SEQUENCE [LARGE SCALE GENOMIC DNA]</scope>
    <source>
        <strain evidence="1">OTK</strain>
    </source>
</reference>
<dbReference type="EMBL" id="AGDY01000010">
    <property type="protein sequence ID" value="EMB19811.1"/>
    <property type="molecule type" value="Genomic_DNA"/>
</dbReference>
<evidence type="ECO:0000313" key="1">
    <source>
        <dbReference type="EMBL" id="EMB19811.1"/>
    </source>
</evidence>
<gene>
    <name evidence="1" type="ORF">HMPREF9723_02508</name>
</gene>
<name>A0A0F6MM43_TREDN</name>
<sequence length="184" mass="21643">MSFFDYSESVNSVERFGIRDDEEGKQLLINKELEENYQGQKAKQAKEMPAFVDYTEKSLWNAEILSDNRNDFNFIAVDNQIPYFDKDGNQKTLCDAIVWTPNTIIFIELKTNDKSWCSKAIVQLESTIEFFKSCEDINKFKYKKAYACNSQHPKFNHQYSNRMQKFVKKNGVVFRPEKEIKGIK</sequence>
<comment type="caution">
    <text evidence="1">The sequence shown here is derived from an EMBL/GenBank/DDBJ whole genome shotgun (WGS) entry which is preliminary data.</text>
</comment>
<dbReference type="Proteomes" id="UP000011701">
    <property type="component" value="Chromosome"/>
</dbReference>
<dbReference type="RefSeq" id="WP_002693703.1">
    <property type="nucleotide sequence ID" value="NZ_CM001797.1"/>
</dbReference>
<dbReference type="PATRIC" id="fig|999434.4.peg.2612"/>
<organism evidence="1">
    <name type="scientific">Treponema denticola OTK</name>
    <dbReference type="NCBI Taxonomy" id="999434"/>
    <lineage>
        <taxon>Bacteria</taxon>
        <taxon>Pseudomonadati</taxon>
        <taxon>Spirochaetota</taxon>
        <taxon>Spirochaetia</taxon>
        <taxon>Spirochaetales</taxon>
        <taxon>Treponemataceae</taxon>
        <taxon>Treponema</taxon>
    </lineage>
</organism>